<gene>
    <name evidence="3" type="ORF">PoB_005654400</name>
</gene>
<dbReference type="InterPro" id="IPR050801">
    <property type="entry name" value="Ca-Dep_Lectins_ImmuneDev"/>
</dbReference>
<protein>
    <recommendedName>
        <fullName evidence="2">C-type lectin domain-containing protein</fullName>
    </recommendedName>
</protein>
<comment type="caution">
    <text evidence="3">The sequence shown here is derived from an EMBL/GenBank/DDBJ whole genome shotgun (WGS) entry which is preliminary data.</text>
</comment>
<evidence type="ECO:0000313" key="4">
    <source>
        <dbReference type="Proteomes" id="UP000735302"/>
    </source>
</evidence>
<dbReference type="SMART" id="SM00034">
    <property type="entry name" value="CLECT"/>
    <property type="match status" value="1"/>
</dbReference>
<dbReference type="InterPro" id="IPR018378">
    <property type="entry name" value="C-type_lectin_CS"/>
</dbReference>
<evidence type="ECO:0000256" key="1">
    <source>
        <dbReference type="ARBA" id="ARBA00023157"/>
    </source>
</evidence>
<feature type="domain" description="C-type lectin" evidence="2">
    <location>
        <begin position="147"/>
        <end position="261"/>
    </location>
</feature>
<dbReference type="PROSITE" id="PS00615">
    <property type="entry name" value="C_TYPE_LECTIN_1"/>
    <property type="match status" value="1"/>
</dbReference>
<keyword evidence="4" id="KW-1185">Reference proteome</keyword>
<dbReference type="InterPro" id="IPR016186">
    <property type="entry name" value="C-type_lectin-like/link_sf"/>
</dbReference>
<dbReference type="PROSITE" id="PS50041">
    <property type="entry name" value="C_TYPE_LECTIN_2"/>
    <property type="match status" value="1"/>
</dbReference>
<dbReference type="Pfam" id="PF00059">
    <property type="entry name" value="Lectin_C"/>
    <property type="match status" value="1"/>
</dbReference>
<proteinExistence type="predicted"/>
<dbReference type="PANTHER" id="PTHR22801:SF63">
    <property type="entry name" value="C-TYPE LECTIN DOMAIN-CONTAINING PROTEIN"/>
    <property type="match status" value="1"/>
</dbReference>
<evidence type="ECO:0000259" key="2">
    <source>
        <dbReference type="PROSITE" id="PS50041"/>
    </source>
</evidence>
<dbReference type="InterPro" id="IPR001304">
    <property type="entry name" value="C-type_lectin-like"/>
</dbReference>
<dbReference type="InterPro" id="IPR016187">
    <property type="entry name" value="CTDL_fold"/>
</dbReference>
<dbReference type="AlphaFoldDB" id="A0AAV4CFT9"/>
<dbReference type="Proteomes" id="UP000735302">
    <property type="component" value="Unassembled WGS sequence"/>
</dbReference>
<reference evidence="3 4" key="1">
    <citation type="journal article" date="2021" name="Elife">
        <title>Chloroplast acquisition without the gene transfer in kleptoplastic sea slugs, Plakobranchus ocellatus.</title>
        <authorList>
            <person name="Maeda T."/>
            <person name="Takahashi S."/>
            <person name="Yoshida T."/>
            <person name="Shimamura S."/>
            <person name="Takaki Y."/>
            <person name="Nagai Y."/>
            <person name="Toyoda A."/>
            <person name="Suzuki Y."/>
            <person name="Arimoto A."/>
            <person name="Ishii H."/>
            <person name="Satoh N."/>
            <person name="Nishiyama T."/>
            <person name="Hasebe M."/>
            <person name="Maruyama T."/>
            <person name="Minagawa J."/>
            <person name="Obokata J."/>
            <person name="Shigenobu S."/>
        </authorList>
    </citation>
    <scope>NUCLEOTIDE SEQUENCE [LARGE SCALE GENOMIC DNA]</scope>
</reference>
<evidence type="ECO:0000313" key="3">
    <source>
        <dbReference type="EMBL" id="GFO30039.1"/>
    </source>
</evidence>
<dbReference type="PANTHER" id="PTHR22801">
    <property type="entry name" value="LITHOSTATHINE"/>
    <property type="match status" value="1"/>
</dbReference>
<name>A0AAV4CFT9_9GAST</name>
<dbReference type="CDD" id="cd00037">
    <property type="entry name" value="CLECT"/>
    <property type="match status" value="1"/>
</dbReference>
<sequence>MLEKKCGITRSACRLFFITVFVYEISSGYANRHSSSNTNTVTSLTFVHLTPSGIFPFYPYRLLTGKRENIPSALTCAQESLWEFPASRGFLFNSASGLCTPLLWLQGPAAPDAHGVQASEGTLYLEQDVCNNQFQLFQCVSTGQLACLRDFSSALNYRQATAICNSFGGYLVAVKTSEKLDIIRSLSNGGSRWVGLDDQRSEGIYVWQSDGTNLTMQQQSDVFLHGEPNNVRNVEHCVQLRNKTQKLNDIRCYKEHRFICERSVPGSTC</sequence>
<keyword evidence="1" id="KW-1015">Disulfide bond</keyword>
<organism evidence="3 4">
    <name type="scientific">Plakobranchus ocellatus</name>
    <dbReference type="NCBI Taxonomy" id="259542"/>
    <lineage>
        <taxon>Eukaryota</taxon>
        <taxon>Metazoa</taxon>
        <taxon>Spiralia</taxon>
        <taxon>Lophotrochozoa</taxon>
        <taxon>Mollusca</taxon>
        <taxon>Gastropoda</taxon>
        <taxon>Heterobranchia</taxon>
        <taxon>Euthyneura</taxon>
        <taxon>Panpulmonata</taxon>
        <taxon>Sacoglossa</taxon>
        <taxon>Placobranchoidea</taxon>
        <taxon>Plakobranchidae</taxon>
        <taxon>Plakobranchus</taxon>
    </lineage>
</organism>
<dbReference type="Gene3D" id="3.10.100.10">
    <property type="entry name" value="Mannose-Binding Protein A, subunit A"/>
    <property type="match status" value="1"/>
</dbReference>
<accession>A0AAV4CFT9</accession>
<dbReference type="EMBL" id="BLXT01006199">
    <property type="protein sequence ID" value="GFO30039.1"/>
    <property type="molecule type" value="Genomic_DNA"/>
</dbReference>
<dbReference type="SUPFAM" id="SSF56436">
    <property type="entry name" value="C-type lectin-like"/>
    <property type="match status" value="1"/>
</dbReference>